<feature type="domain" description="C2H2-type" evidence="11">
    <location>
        <begin position="278"/>
        <end position="306"/>
    </location>
</feature>
<dbReference type="SUPFAM" id="SSF57667">
    <property type="entry name" value="beta-beta-alpha zinc fingers"/>
    <property type="match status" value="4"/>
</dbReference>
<dbReference type="GO" id="GO:0005634">
    <property type="term" value="C:nucleus"/>
    <property type="evidence" value="ECO:0007669"/>
    <property type="project" value="UniProtKB-SubCell"/>
</dbReference>
<dbReference type="Gene3D" id="3.30.160.60">
    <property type="entry name" value="Classic Zinc Finger"/>
    <property type="match status" value="4"/>
</dbReference>
<evidence type="ECO:0000256" key="1">
    <source>
        <dbReference type="ARBA" id="ARBA00004123"/>
    </source>
</evidence>
<dbReference type="SUPFAM" id="SSF57716">
    <property type="entry name" value="Glucocorticoid receptor-like (DNA-binding domain)"/>
    <property type="match status" value="1"/>
</dbReference>
<dbReference type="InterPro" id="IPR036236">
    <property type="entry name" value="Znf_C2H2_sf"/>
</dbReference>
<evidence type="ECO:0000256" key="6">
    <source>
        <dbReference type="ARBA" id="ARBA00022833"/>
    </source>
</evidence>
<name>A0A034WAM0_BACDO</name>
<keyword evidence="4" id="KW-0677">Repeat</keyword>
<dbReference type="PANTHER" id="PTHR24379:SF121">
    <property type="entry name" value="C2H2-TYPE DOMAIN-CONTAINING PROTEIN"/>
    <property type="match status" value="1"/>
</dbReference>
<dbReference type="Pfam" id="PF00096">
    <property type="entry name" value="zf-C2H2"/>
    <property type="match status" value="3"/>
</dbReference>
<sequence length="514" mass="58279">MDFEWSIWCRFCAKSDIKNINIFSVEATKNNKTNMTSAIHKFFNIKFNHKEKLPQVVCADCLVVLKSLVKFSARVCKIQEMYKEILQSEEGTAIDIKFLFEKYEVDQDVSQLVSKLSTINNLPYAPSSANASPCNSAPILNTQASTFSDVILYEPHTDVLDSNHNTKNYCKDPLDEVCECESSGSSNSISTLEDVAAAKKTDEKSRENTGDKKFTKLEGLSSENTPENNLIFPVKESRNEYKYICKHCPKRFQRFSSFRLHVKKRHGLIIPLEENTTFPCPNCDLTFHRKGLMTQHLKSVHADKTAFICEKCGEIMGSKDTLRDHMHTHSNFAPFECKVCGKCFKQKTRLMKHMDIHGAKHICVECGLQLSSRATLYSHSFVHSDVMPHKCDYCGRAFKRSKTLKNHLILHTGLKPYSCDFCDKSFSNGTSCRTHKKHVHPLEFAVQEASGEKPVKAKNIPTLSVLKAVTRTAKNLTPVAPKQSGNFSLGKRPKFDQKHIDKSKEVNEKEMTAV</sequence>
<evidence type="ECO:0000256" key="4">
    <source>
        <dbReference type="ARBA" id="ARBA00022737"/>
    </source>
</evidence>
<keyword evidence="6 9" id="KW-0862">Zinc</keyword>
<feature type="domain" description="C2H2-type" evidence="11">
    <location>
        <begin position="243"/>
        <end position="271"/>
    </location>
</feature>
<evidence type="ECO:0000256" key="8">
    <source>
        <dbReference type="PROSITE-ProRule" id="PRU00042"/>
    </source>
</evidence>
<comment type="subcellular location">
    <subcellularLocation>
        <location evidence="1">Nucleus</location>
    </subcellularLocation>
</comment>
<dbReference type="InterPro" id="IPR013087">
    <property type="entry name" value="Znf_C2H2_type"/>
</dbReference>
<feature type="domain" description="ZAD" evidence="12">
    <location>
        <begin position="7"/>
        <end position="85"/>
    </location>
</feature>
<keyword evidence="3 9" id="KW-0479">Metal-binding</keyword>
<dbReference type="Gene3D" id="3.40.1800.20">
    <property type="match status" value="1"/>
</dbReference>
<gene>
    <name evidence="13" type="primary">WEK</name>
</gene>
<evidence type="ECO:0000256" key="3">
    <source>
        <dbReference type="ARBA" id="ARBA00022723"/>
    </source>
</evidence>
<dbReference type="GO" id="GO:0008270">
    <property type="term" value="F:zinc ion binding"/>
    <property type="evidence" value="ECO:0007669"/>
    <property type="project" value="UniProtKB-UniRule"/>
</dbReference>
<dbReference type="SMART" id="SM00355">
    <property type="entry name" value="ZnF_C2H2"/>
    <property type="match status" value="7"/>
</dbReference>
<dbReference type="PROSITE" id="PS00028">
    <property type="entry name" value="ZINC_FINGER_C2H2_1"/>
    <property type="match status" value="7"/>
</dbReference>
<accession>A0A034WAM0</accession>
<feature type="domain" description="C2H2-type" evidence="11">
    <location>
        <begin position="335"/>
        <end position="362"/>
    </location>
</feature>
<feature type="domain" description="C2H2-type" evidence="11">
    <location>
        <begin position="389"/>
        <end position="416"/>
    </location>
</feature>
<comment type="similarity">
    <text evidence="2">Belongs to the krueppel C2H2-type zinc-finger protein family.</text>
</comment>
<feature type="domain" description="C2H2-type" evidence="11">
    <location>
        <begin position="361"/>
        <end position="388"/>
    </location>
</feature>
<evidence type="ECO:0000259" key="12">
    <source>
        <dbReference type="PROSITE" id="PS51915"/>
    </source>
</evidence>
<feature type="domain" description="C2H2-type" evidence="11">
    <location>
        <begin position="417"/>
        <end position="445"/>
    </location>
</feature>
<keyword evidence="7" id="KW-0539">Nucleus</keyword>
<dbReference type="PROSITE" id="PS50157">
    <property type="entry name" value="ZINC_FINGER_C2H2_2"/>
    <property type="match status" value="7"/>
</dbReference>
<dbReference type="OrthoDB" id="6077919at2759"/>
<evidence type="ECO:0000259" key="11">
    <source>
        <dbReference type="PROSITE" id="PS50157"/>
    </source>
</evidence>
<feature type="region of interest" description="Disordered" evidence="10">
    <location>
        <begin position="479"/>
        <end position="514"/>
    </location>
</feature>
<feature type="binding site" evidence="9">
    <location>
        <position position="58"/>
    </location>
    <ligand>
        <name>Zn(2+)</name>
        <dbReference type="ChEBI" id="CHEBI:29105"/>
    </ligand>
</feature>
<dbReference type="Pfam" id="PF07776">
    <property type="entry name" value="zf-AD"/>
    <property type="match status" value="1"/>
</dbReference>
<dbReference type="EMBL" id="GAKP01007590">
    <property type="protein sequence ID" value="JAC51362.1"/>
    <property type="molecule type" value="Transcribed_RNA"/>
</dbReference>
<evidence type="ECO:0000256" key="5">
    <source>
        <dbReference type="ARBA" id="ARBA00022771"/>
    </source>
</evidence>
<reference evidence="13" key="1">
    <citation type="journal article" date="2014" name="BMC Genomics">
        <title>Characterizing the developmental transcriptome of the oriental fruit fly, Bactrocera dorsalis (Diptera: Tephritidae) through comparative genomic analysis with Drosophila melanogaster utilizing modENCODE datasets.</title>
        <authorList>
            <person name="Geib S.M."/>
            <person name="Calla B."/>
            <person name="Hall B."/>
            <person name="Hou S."/>
            <person name="Manoukis N.C."/>
        </authorList>
    </citation>
    <scope>NUCLEOTIDE SEQUENCE</scope>
    <source>
        <strain evidence="13">Punador</strain>
    </source>
</reference>
<dbReference type="FunFam" id="3.30.160.60:FF:000145">
    <property type="entry name" value="Zinc finger protein 574"/>
    <property type="match status" value="1"/>
</dbReference>
<dbReference type="InterPro" id="IPR012934">
    <property type="entry name" value="Znf_AD"/>
</dbReference>
<feature type="binding site" evidence="9">
    <location>
        <position position="61"/>
    </location>
    <ligand>
        <name>Zn(2+)</name>
        <dbReference type="ChEBI" id="CHEBI:29105"/>
    </ligand>
</feature>
<evidence type="ECO:0000256" key="2">
    <source>
        <dbReference type="ARBA" id="ARBA00006991"/>
    </source>
</evidence>
<dbReference type="PROSITE" id="PS51915">
    <property type="entry name" value="ZAD"/>
    <property type="match status" value="1"/>
</dbReference>
<keyword evidence="5 8" id="KW-0863">Zinc-finger</keyword>
<proteinExistence type="inferred from homology"/>
<feature type="compositionally biased region" description="Basic and acidic residues" evidence="10">
    <location>
        <begin position="493"/>
        <end position="514"/>
    </location>
</feature>
<evidence type="ECO:0000256" key="10">
    <source>
        <dbReference type="SAM" id="MobiDB-lite"/>
    </source>
</evidence>
<feature type="binding site" evidence="9">
    <location>
        <position position="12"/>
    </location>
    <ligand>
        <name>Zn(2+)</name>
        <dbReference type="ChEBI" id="CHEBI:29105"/>
    </ligand>
</feature>
<protein>
    <submittedName>
        <fullName evidence="13">Zinc finger protein weckle</fullName>
    </submittedName>
</protein>
<dbReference type="AlphaFoldDB" id="A0A034WAM0"/>
<dbReference type="PANTHER" id="PTHR24379">
    <property type="entry name" value="KRAB AND ZINC FINGER DOMAIN-CONTAINING"/>
    <property type="match status" value="1"/>
</dbReference>
<feature type="domain" description="C2H2-type" evidence="11">
    <location>
        <begin position="307"/>
        <end position="334"/>
    </location>
</feature>
<evidence type="ECO:0000256" key="7">
    <source>
        <dbReference type="ARBA" id="ARBA00023242"/>
    </source>
</evidence>
<dbReference type="FunFam" id="3.30.160.60:FF:000383">
    <property type="entry name" value="Uncharacterized protein"/>
    <property type="match status" value="1"/>
</dbReference>
<feature type="binding site" evidence="9">
    <location>
        <position position="9"/>
    </location>
    <ligand>
        <name>Zn(2+)</name>
        <dbReference type="ChEBI" id="CHEBI:29105"/>
    </ligand>
</feature>
<evidence type="ECO:0000313" key="13">
    <source>
        <dbReference type="EMBL" id="JAC51362.1"/>
    </source>
</evidence>
<dbReference type="SMART" id="SM00868">
    <property type="entry name" value="zf-AD"/>
    <property type="match status" value="1"/>
</dbReference>
<organism evidence="13">
    <name type="scientific">Bactrocera dorsalis</name>
    <name type="common">Oriental fruit fly</name>
    <name type="synonym">Dacus dorsalis</name>
    <dbReference type="NCBI Taxonomy" id="27457"/>
    <lineage>
        <taxon>Eukaryota</taxon>
        <taxon>Metazoa</taxon>
        <taxon>Ecdysozoa</taxon>
        <taxon>Arthropoda</taxon>
        <taxon>Hexapoda</taxon>
        <taxon>Insecta</taxon>
        <taxon>Pterygota</taxon>
        <taxon>Neoptera</taxon>
        <taxon>Endopterygota</taxon>
        <taxon>Diptera</taxon>
        <taxon>Brachycera</taxon>
        <taxon>Muscomorpha</taxon>
        <taxon>Tephritoidea</taxon>
        <taxon>Tephritidae</taxon>
        <taxon>Bactrocera</taxon>
        <taxon>Bactrocera</taxon>
    </lineage>
</organism>
<evidence type="ECO:0000256" key="9">
    <source>
        <dbReference type="PROSITE-ProRule" id="PRU01263"/>
    </source>
</evidence>